<protein>
    <submittedName>
        <fullName evidence="1">Uncharacterized protein</fullName>
    </submittedName>
</protein>
<dbReference type="AlphaFoldDB" id="A0A5D3WME5"/>
<sequence>MTIPDNRPTAPLPVLASSQKFHAIYQRKQ</sequence>
<dbReference type="EMBL" id="VNIB01000003">
    <property type="protein sequence ID" value="TYO99373.1"/>
    <property type="molecule type" value="Genomic_DNA"/>
</dbReference>
<gene>
    <name evidence="1" type="ORF">EDC39_103219</name>
</gene>
<proteinExistence type="predicted"/>
<organism evidence="1 2">
    <name type="scientific">Geothermobacter ehrlichii</name>
    <dbReference type="NCBI Taxonomy" id="213224"/>
    <lineage>
        <taxon>Bacteria</taxon>
        <taxon>Pseudomonadati</taxon>
        <taxon>Thermodesulfobacteriota</taxon>
        <taxon>Desulfuromonadia</taxon>
        <taxon>Desulfuromonadales</taxon>
        <taxon>Geothermobacteraceae</taxon>
        <taxon>Geothermobacter</taxon>
    </lineage>
</organism>
<evidence type="ECO:0000313" key="2">
    <source>
        <dbReference type="Proteomes" id="UP000324159"/>
    </source>
</evidence>
<name>A0A5D3WME5_9BACT</name>
<comment type="caution">
    <text evidence="1">The sequence shown here is derived from an EMBL/GenBank/DDBJ whole genome shotgun (WGS) entry which is preliminary data.</text>
</comment>
<dbReference type="Proteomes" id="UP000324159">
    <property type="component" value="Unassembled WGS sequence"/>
</dbReference>
<keyword evidence="2" id="KW-1185">Reference proteome</keyword>
<evidence type="ECO:0000313" key="1">
    <source>
        <dbReference type="EMBL" id="TYO99373.1"/>
    </source>
</evidence>
<accession>A0A5D3WME5</accession>
<reference evidence="1 2" key="1">
    <citation type="submission" date="2019-07" db="EMBL/GenBank/DDBJ databases">
        <title>Genomic Encyclopedia of Type Strains, Phase IV (KMG-IV): sequencing the most valuable type-strain genomes for metagenomic binning, comparative biology and taxonomic classification.</title>
        <authorList>
            <person name="Goeker M."/>
        </authorList>
    </citation>
    <scope>NUCLEOTIDE SEQUENCE [LARGE SCALE GENOMIC DNA]</scope>
    <source>
        <strain evidence="1 2">SS015</strain>
    </source>
</reference>